<comment type="similarity">
    <text evidence="8">Belongs to the peptidase M28 family. M28E subfamily.</text>
</comment>
<dbReference type="Pfam" id="PF04389">
    <property type="entry name" value="Peptidase_M28"/>
    <property type="match status" value="1"/>
</dbReference>
<proteinExistence type="inferred from homology"/>
<dbReference type="GO" id="GO:0006508">
    <property type="term" value="P:proteolysis"/>
    <property type="evidence" value="ECO:0007669"/>
    <property type="project" value="UniProtKB-KW"/>
</dbReference>
<feature type="signal peptide" evidence="9">
    <location>
        <begin position="1"/>
        <end position="28"/>
    </location>
</feature>
<dbReference type="GO" id="GO:0046872">
    <property type="term" value="F:metal ion binding"/>
    <property type="evidence" value="ECO:0007669"/>
    <property type="project" value="UniProtKB-KW"/>
</dbReference>
<evidence type="ECO:0000259" key="10">
    <source>
        <dbReference type="Pfam" id="PF04389"/>
    </source>
</evidence>
<evidence type="ECO:0000256" key="6">
    <source>
        <dbReference type="ARBA" id="ARBA00022801"/>
    </source>
</evidence>
<dbReference type="Proteomes" id="UP000789739">
    <property type="component" value="Unassembled WGS sequence"/>
</dbReference>
<evidence type="ECO:0000256" key="7">
    <source>
        <dbReference type="ARBA" id="ARBA00022833"/>
    </source>
</evidence>
<accession>A0A9N8ZWH7</accession>
<keyword evidence="6 9" id="KW-0378">Hydrolase</keyword>
<dbReference type="PANTHER" id="PTHR12147">
    <property type="entry name" value="METALLOPEPTIDASE M28 FAMILY MEMBER"/>
    <property type="match status" value="1"/>
</dbReference>
<protein>
    <recommendedName>
        <fullName evidence="9">Peptide hydrolase</fullName>
        <ecNumber evidence="9">3.4.-.-</ecNumber>
    </recommendedName>
</protein>
<feature type="domain" description="Peptidase M28" evidence="10">
    <location>
        <begin position="183"/>
        <end position="385"/>
    </location>
</feature>
<dbReference type="GO" id="GO:0004177">
    <property type="term" value="F:aminopeptidase activity"/>
    <property type="evidence" value="ECO:0007669"/>
    <property type="project" value="UniProtKB-KW"/>
</dbReference>
<dbReference type="AlphaFoldDB" id="A0A9N8ZWH7"/>
<evidence type="ECO:0000313" key="11">
    <source>
        <dbReference type="EMBL" id="CAG8510696.1"/>
    </source>
</evidence>
<keyword evidence="2" id="KW-0031">Aminopeptidase</keyword>
<dbReference type="CDD" id="cd03879">
    <property type="entry name" value="M28_AAP"/>
    <property type="match status" value="1"/>
</dbReference>
<evidence type="ECO:0000256" key="5">
    <source>
        <dbReference type="ARBA" id="ARBA00022729"/>
    </source>
</evidence>
<dbReference type="GO" id="GO:0008235">
    <property type="term" value="F:metalloexopeptidase activity"/>
    <property type="evidence" value="ECO:0007669"/>
    <property type="project" value="InterPro"/>
</dbReference>
<evidence type="ECO:0000256" key="9">
    <source>
        <dbReference type="RuleBase" id="RU361240"/>
    </source>
</evidence>
<comment type="caution">
    <text evidence="11">The sequence shown here is derived from an EMBL/GenBank/DDBJ whole genome shotgun (WGS) entry which is preliminary data.</text>
</comment>
<dbReference type="Gene3D" id="3.40.630.10">
    <property type="entry name" value="Zn peptidases"/>
    <property type="match status" value="1"/>
</dbReference>
<keyword evidence="3 9" id="KW-0645">Protease</keyword>
<dbReference type="FunFam" id="3.40.630.10:FF:000042">
    <property type="entry name" value="Peptide hydrolase"/>
    <property type="match status" value="1"/>
</dbReference>
<dbReference type="OrthoDB" id="2214at2759"/>
<keyword evidence="5 9" id="KW-0732">Signal</keyword>
<dbReference type="EC" id="3.4.-.-" evidence="9"/>
<evidence type="ECO:0000313" key="12">
    <source>
        <dbReference type="Proteomes" id="UP000789739"/>
    </source>
</evidence>
<evidence type="ECO:0000256" key="4">
    <source>
        <dbReference type="ARBA" id="ARBA00022723"/>
    </source>
</evidence>
<sequence>MVRKLVSSLLSPIFLVLVLFLLPFLASARSGSRSVGLNLQSESEPSDGRWTDVLRLIQVAENKPPTWLTEDEILVLIRAGVKFMDVTEDQKGVTAVAKKTRVYPDVPNYVSEVSEFIPLLEAQRLKTTLKAFTNFHTRYYRSSSGADSSKWLFKQILAIINAASDDIDVSVKKFKHSWVQKSIIARFEGSDPDRQEEVVIVGAHQDSINMWFPMVGRSPGADDDGSGTVTILEAFRVLVEGGFKPTRPVEFHWYSAEEVGLLGSQAVAQYYARQGRDVIGMLQNDMTGYVGNQKGSFGIIVDYVDDDLTLFLKKLARQYANMPIVDTKCGYACSDHASWRKAGYPSAFAFEGKFENSNPYIHTSNDVLENLDFDHMLEFSKLAVSFAVELSHID</sequence>
<evidence type="ECO:0000256" key="3">
    <source>
        <dbReference type="ARBA" id="ARBA00022670"/>
    </source>
</evidence>
<dbReference type="InterPro" id="IPR007484">
    <property type="entry name" value="Peptidase_M28"/>
</dbReference>
<organism evidence="11 12">
    <name type="scientific">Paraglomus brasilianum</name>
    <dbReference type="NCBI Taxonomy" id="144538"/>
    <lineage>
        <taxon>Eukaryota</taxon>
        <taxon>Fungi</taxon>
        <taxon>Fungi incertae sedis</taxon>
        <taxon>Mucoromycota</taxon>
        <taxon>Glomeromycotina</taxon>
        <taxon>Glomeromycetes</taxon>
        <taxon>Paraglomerales</taxon>
        <taxon>Paraglomeraceae</taxon>
        <taxon>Paraglomus</taxon>
    </lineage>
</organism>
<gene>
    <name evidence="11" type="ORF">PBRASI_LOCUS3096</name>
</gene>
<keyword evidence="12" id="KW-1185">Reference proteome</keyword>
<dbReference type="SUPFAM" id="SSF53187">
    <property type="entry name" value="Zn-dependent exopeptidases"/>
    <property type="match status" value="1"/>
</dbReference>
<feature type="chain" id="PRO_5040543851" description="Peptide hydrolase" evidence="9">
    <location>
        <begin position="29"/>
        <end position="394"/>
    </location>
</feature>
<evidence type="ECO:0000256" key="2">
    <source>
        <dbReference type="ARBA" id="ARBA00022438"/>
    </source>
</evidence>
<dbReference type="EMBL" id="CAJVPI010000266">
    <property type="protein sequence ID" value="CAG8510696.1"/>
    <property type="molecule type" value="Genomic_DNA"/>
</dbReference>
<dbReference type="InterPro" id="IPR045175">
    <property type="entry name" value="M28_fam"/>
</dbReference>
<evidence type="ECO:0000256" key="1">
    <source>
        <dbReference type="ARBA" id="ARBA00001947"/>
    </source>
</evidence>
<keyword evidence="7 9" id="KW-0862">Zinc</keyword>
<reference evidence="11" key="1">
    <citation type="submission" date="2021-06" db="EMBL/GenBank/DDBJ databases">
        <authorList>
            <person name="Kallberg Y."/>
            <person name="Tangrot J."/>
            <person name="Rosling A."/>
        </authorList>
    </citation>
    <scope>NUCLEOTIDE SEQUENCE</scope>
    <source>
        <strain evidence="11">BR232B</strain>
    </source>
</reference>
<name>A0A9N8ZWH7_9GLOM</name>
<comment type="cofactor">
    <cofactor evidence="1">
        <name>Zn(2+)</name>
        <dbReference type="ChEBI" id="CHEBI:29105"/>
    </cofactor>
</comment>
<evidence type="ECO:0000256" key="8">
    <source>
        <dbReference type="ARBA" id="ARBA00043962"/>
    </source>
</evidence>
<keyword evidence="4 9" id="KW-0479">Metal-binding</keyword>
<dbReference type="PANTHER" id="PTHR12147:SF56">
    <property type="entry name" value="AMINOPEPTIDASE YDR415C-RELATED"/>
    <property type="match status" value="1"/>
</dbReference>